<proteinExistence type="predicted"/>
<dbReference type="PROSITE" id="PS51755">
    <property type="entry name" value="OMPR_PHOB"/>
    <property type="match status" value="1"/>
</dbReference>
<dbReference type="PANTHER" id="PTHR48111">
    <property type="entry name" value="REGULATOR OF RPOS"/>
    <property type="match status" value="1"/>
</dbReference>
<dbReference type="Pfam" id="PF00072">
    <property type="entry name" value="Response_reg"/>
    <property type="match status" value="1"/>
</dbReference>
<dbReference type="InterPro" id="IPR039420">
    <property type="entry name" value="WalR-like"/>
</dbReference>
<dbReference type="SMART" id="SM00448">
    <property type="entry name" value="REC"/>
    <property type="match status" value="1"/>
</dbReference>
<evidence type="ECO:0000256" key="3">
    <source>
        <dbReference type="PROSITE-ProRule" id="PRU01091"/>
    </source>
</evidence>
<feature type="domain" description="OmpR/PhoB-type" evidence="5">
    <location>
        <begin position="135"/>
        <end position="232"/>
    </location>
</feature>
<evidence type="ECO:0000259" key="4">
    <source>
        <dbReference type="PROSITE" id="PS50110"/>
    </source>
</evidence>
<dbReference type="PANTHER" id="PTHR48111:SF28">
    <property type="entry name" value="TRANSCRIPTIONAL REGULATORY PROTEIN TCRX-RELATED"/>
    <property type="match status" value="1"/>
</dbReference>
<feature type="modified residue" description="4-aspartylphosphate" evidence="2">
    <location>
        <position position="61"/>
    </location>
</feature>
<name>A0ABU8LRH2_9MICO</name>
<dbReference type="CDD" id="cd00383">
    <property type="entry name" value="trans_reg_C"/>
    <property type="match status" value="1"/>
</dbReference>
<dbReference type="InterPro" id="IPR016032">
    <property type="entry name" value="Sig_transdc_resp-reg_C-effctor"/>
</dbReference>
<dbReference type="Proteomes" id="UP001368654">
    <property type="component" value="Unassembled WGS sequence"/>
</dbReference>
<dbReference type="Gene3D" id="6.10.250.690">
    <property type="match status" value="1"/>
</dbReference>
<gene>
    <name evidence="6" type="ORF">WDU96_04115</name>
</gene>
<keyword evidence="7" id="KW-1185">Reference proteome</keyword>
<protein>
    <submittedName>
        <fullName evidence="6">Response regulator transcription factor</fullName>
    </submittedName>
</protein>
<dbReference type="Pfam" id="PF00486">
    <property type="entry name" value="Trans_reg_C"/>
    <property type="match status" value="1"/>
</dbReference>
<organism evidence="6 7">
    <name type="scientific">Microbacterium marmarense</name>
    <dbReference type="NCBI Taxonomy" id="3122051"/>
    <lineage>
        <taxon>Bacteria</taxon>
        <taxon>Bacillati</taxon>
        <taxon>Actinomycetota</taxon>
        <taxon>Actinomycetes</taxon>
        <taxon>Micrococcales</taxon>
        <taxon>Microbacteriaceae</taxon>
        <taxon>Microbacterium</taxon>
    </lineage>
</organism>
<dbReference type="SMART" id="SM00862">
    <property type="entry name" value="Trans_reg_C"/>
    <property type="match status" value="1"/>
</dbReference>
<feature type="domain" description="Response regulatory" evidence="4">
    <location>
        <begin position="12"/>
        <end position="126"/>
    </location>
</feature>
<evidence type="ECO:0000256" key="2">
    <source>
        <dbReference type="PROSITE-ProRule" id="PRU00169"/>
    </source>
</evidence>
<dbReference type="RefSeq" id="WP_337337214.1">
    <property type="nucleotide sequence ID" value="NZ_JBBDGL010000001.1"/>
</dbReference>
<dbReference type="InterPro" id="IPR001789">
    <property type="entry name" value="Sig_transdc_resp-reg_receiver"/>
</dbReference>
<evidence type="ECO:0000313" key="6">
    <source>
        <dbReference type="EMBL" id="MEJ1154786.1"/>
    </source>
</evidence>
<evidence type="ECO:0000313" key="7">
    <source>
        <dbReference type="Proteomes" id="UP001368654"/>
    </source>
</evidence>
<dbReference type="InterPro" id="IPR001867">
    <property type="entry name" value="OmpR/PhoB-type_DNA-bd"/>
</dbReference>
<comment type="caution">
    <text evidence="6">The sequence shown here is derived from an EMBL/GenBank/DDBJ whole genome shotgun (WGS) entry which is preliminary data.</text>
</comment>
<dbReference type="SUPFAM" id="SSF46894">
    <property type="entry name" value="C-terminal effector domain of the bipartite response regulators"/>
    <property type="match status" value="1"/>
</dbReference>
<evidence type="ECO:0000256" key="1">
    <source>
        <dbReference type="ARBA" id="ARBA00023125"/>
    </source>
</evidence>
<feature type="DNA-binding region" description="OmpR/PhoB-type" evidence="3">
    <location>
        <begin position="135"/>
        <end position="232"/>
    </location>
</feature>
<sequence length="235" mass="25886">MTSETSATLRHRVLVVEDNEAISDVVVTALQFQGHTVSHSGDGFDALTQLRAQPVDLIVLDVMLPGFDGFEVCRRLRSAGTDTPILFLSARADADDRIRGFATGGDDYLTKPFTVDELVFRVAAILRRSYPSPAHGLLQVGSLTLDPAAYEVRRAGVLADLSATEHRLLQYLMENRGVVVSKSQILAEVWGEDFTGSENVVELFIGYLRRKVDDGHPPLIHTRRGVGYVLREGPR</sequence>
<keyword evidence="1 3" id="KW-0238">DNA-binding</keyword>
<accession>A0ABU8LRH2</accession>
<reference evidence="6 7" key="1">
    <citation type="submission" date="2024-02" db="EMBL/GenBank/DDBJ databases">
        <authorList>
            <person name="Saticioglu I.B."/>
        </authorList>
    </citation>
    <scope>NUCLEOTIDE SEQUENCE [LARGE SCALE GENOMIC DNA]</scope>
    <source>
        <strain evidence="6 7">Mu-86</strain>
    </source>
</reference>
<dbReference type="Gene3D" id="3.40.50.2300">
    <property type="match status" value="1"/>
</dbReference>
<evidence type="ECO:0000259" key="5">
    <source>
        <dbReference type="PROSITE" id="PS51755"/>
    </source>
</evidence>
<dbReference type="CDD" id="cd17574">
    <property type="entry name" value="REC_OmpR"/>
    <property type="match status" value="1"/>
</dbReference>
<keyword evidence="2" id="KW-0597">Phosphoprotein</keyword>
<dbReference type="InterPro" id="IPR011006">
    <property type="entry name" value="CheY-like_superfamily"/>
</dbReference>
<dbReference type="SUPFAM" id="SSF52172">
    <property type="entry name" value="CheY-like"/>
    <property type="match status" value="1"/>
</dbReference>
<dbReference type="InterPro" id="IPR036388">
    <property type="entry name" value="WH-like_DNA-bd_sf"/>
</dbReference>
<dbReference type="PROSITE" id="PS50110">
    <property type="entry name" value="RESPONSE_REGULATORY"/>
    <property type="match status" value="1"/>
</dbReference>
<dbReference type="EMBL" id="JBBDGL010000001">
    <property type="protein sequence ID" value="MEJ1154786.1"/>
    <property type="molecule type" value="Genomic_DNA"/>
</dbReference>
<dbReference type="Gene3D" id="1.10.10.10">
    <property type="entry name" value="Winged helix-like DNA-binding domain superfamily/Winged helix DNA-binding domain"/>
    <property type="match status" value="1"/>
</dbReference>